<dbReference type="AlphaFoldDB" id="A0AB39KXF1"/>
<dbReference type="EMBL" id="CP158375">
    <property type="protein sequence ID" value="XDO98325.1"/>
    <property type="molecule type" value="Genomic_DNA"/>
</dbReference>
<accession>A0AB39KXF1</accession>
<evidence type="ECO:0000313" key="2">
    <source>
        <dbReference type="EMBL" id="XDO98325.1"/>
    </source>
</evidence>
<gene>
    <name evidence="2" type="ORF">ABOZ73_07895</name>
</gene>
<dbReference type="Gene3D" id="3.10.620.30">
    <property type="match status" value="1"/>
</dbReference>
<protein>
    <submittedName>
        <fullName evidence="2">Transglutaminase-like cysteine peptidase</fullName>
    </submittedName>
</protein>
<dbReference type="RefSeq" id="WP_369062135.1">
    <property type="nucleotide sequence ID" value="NZ_CP158375.1"/>
</dbReference>
<keyword evidence="1" id="KW-0732">Signal</keyword>
<reference evidence="2" key="1">
    <citation type="submission" date="2024-06" db="EMBL/GenBank/DDBJ databases">
        <title>Caulobacter inopinatus, sp. nov.</title>
        <authorList>
            <person name="Donachie S.P."/>
        </authorList>
    </citation>
    <scope>NUCLEOTIDE SEQUENCE</scope>
    <source>
        <strain evidence="2">73W</strain>
    </source>
</reference>
<dbReference type="Pfam" id="PF06035">
    <property type="entry name" value="Peptidase_C93"/>
    <property type="match status" value="1"/>
</dbReference>
<organism evidence="2">
    <name type="scientific">Caulobacter sp. 73W</name>
    <dbReference type="NCBI Taxonomy" id="3161137"/>
    <lineage>
        <taxon>Bacteria</taxon>
        <taxon>Pseudomonadati</taxon>
        <taxon>Pseudomonadota</taxon>
        <taxon>Alphaproteobacteria</taxon>
        <taxon>Caulobacterales</taxon>
        <taxon>Caulobacteraceae</taxon>
        <taxon>Caulobacter</taxon>
    </lineage>
</organism>
<evidence type="ECO:0000256" key="1">
    <source>
        <dbReference type="SAM" id="SignalP"/>
    </source>
</evidence>
<dbReference type="PANTHER" id="PTHR39327:SF1">
    <property type="entry name" value="BLR5470 PROTEIN"/>
    <property type="match status" value="1"/>
</dbReference>
<proteinExistence type="predicted"/>
<sequence length="271" mass="29195">MVNSLFTSIRSAAIVAGAMMVTACATMPEASSRMTMAAATAAPMGYLDFCARSPDDCGGVEAQGERIEAQRVAWSQMFKIAAAPAPAAIAPAANEKFDWAAHFAAAEAGKSLDVTPAVLRQVEVHASSPVMDEKLWAQLNKVNRKINHDLVRRSDQEGYGQEDFWATPLSDGAAAYGDCEDYVLEKRRALVAAGIPQSAMSAAIVVTSWGETHAVLLVDTDKGEYVLDNLSSFIVPWAKAGYVWRERQFGAAFTWGMARTEQPRLMLASAQ</sequence>
<feature type="chain" id="PRO_5044223745" evidence="1">
    <location>
        <begin position="26"/>
        <end position="271"/>
    </location>
</feature>
<dbReference type="InterPro" id="IPR010319">
    <property type="entry name" value="Transglutaminase-like_Cys_pept"/>
</dbReference>
<dbReference type="PANTHER" id="PTHR39327">
    <property type="match status" value="1"/>
</dbReference>
<feature type="signal peptide" evidence="1">
    <location>
        <begin position="1"/>
        <end position="25"/>
    </location>
</feature>
<name>A0AB39KXF1_9CAUL</name>